<dbReference type="GeneID" id="31823379"/>
<dbReference type="AlphaFoldDB" id="A0A1I3Q6P7"/>
<dbReference type="OrthoDB" id="245896at2157"/>
<evidence type="ECO:0008006" key="4">
    <source>
        <dbReference type="Google" id="ProtNLM"/>
    </source>
</evidence>
<dbReference type="Proteomes" id="UP000182829">
    <property type="component" value="Unassembled WGS sequence"/>
</dbReference>
<dbReference type="NCBIfam" id="NF041921">
    <property type="entry name" value="HVO_A0556"/>
    <property type="match status" value="1"/>
</dbReference>
<proteinExistence type="predicted"/>
<gene>
    <name evidence="2" type="ORF">SAMN05443661_12055</name>
</gene>
<feature type="region of interest" description="Disordered" evidence="1">
    <location>
        <begin position="1"/>
        <end position="22"/>
    </location>
</feature>
<name>A0A1I3Q6P7_9EURY</name>
<evidence type="ECO:0000313" key="3">
    <source>
        <dbReference type="Proteomes" id="UP000182829"/>
    </source>
</evidence>
<organism evidence="2 3">
    <name type="scientific">Natronobacterium gregoryi</name>
    <dbReference type="NCBI Taxonomy" id="44930"/>
    <lineage>
        <taxon>Archaea</taxon>
        <taxon>Methanobacteriati</taxon>
        <taxon>Methanobacteriota</taxon>
        <taxon>Stenosarchaea group</taxon>
        <taxon>Halobacteria</taxon>
        <taxon>Halobacteriales</taxon>
        <taxon>Natrialbaceae</taxon>
        <taxon>Natronobacterium</taxon>
    </lineage>
</organism>
<dbReference type="RefSeq" id="WP_015233343.1">
    <property type="nucleotide sequence ID" value="NZ_FORO01000020.1"/>
</dbReference>
<dbReference type="EMBL" id="FORO01000020">
    <property type="protein sequence ID" value="SFJ29051.1"/>
    <property type="molecule type" value="Genomic_DNA"/>
</dbReference>
<dbReference type="OMA" id="PRAQVWT"/>
<dbReference type="InterPro" id="IPR049681">
    <property type="entry name" value="HVO_A0556-like"/>
</dbReference>
<accession>A0A1I3Q6P7</accession>
<reference evidence="2 3" key="1">
    <citation type="submission" date="2016-10" db="EMBL/GenBank/DDBJ databases">
        <authorList>
            <person name="de Groot N.N."/>
        </authorList>
    </citation>
    <scope>NUCLEOTIDE SEQUENCE [LARGE SCALE GENOMIC DNA]</scope>
    <source>
        <strain evidence="2 3">SP2</strain>
    </source>
</reference>
<evidence type="ECO:0000313" key="2">
    <source>
        <dbReference type="EMBL" id="SFJ29051.1"/>
    </source>
</evidence>
<protein>
    <recommendedName>
        <fullName evidence="4">Small CPxCG-related zinc finger protein</fullName>
    </recommendedName>
</protein>
<evidence type="ECO:0000256" key="1">
    <source>
        <dbReference type="SAM" id="MobiDB-lite"/>
    </source>
</evidence>
<sequence>MAKSDPARGSGTDGRSPTGDKRRLLSALEGRSCPTCDDGGTLERATYKGNAAVICDACGTPRVQVWTASF</sequence>